<gene>
    <name evidence="2" type="ORF">HC246_06600</name>
</gene>
<protein>
    <submittedName>
        <fullName evidence="2">Long-chain fatty acid--CoA ligase</fullName>
    </submittedName>
</protein>
<keyword evidence="2" id="KW-0436">Ligase</keyword>
<evidence type="ECO:0000259" key="1">
    <source>
        <dbReference type="Pfam" id="PF00501"/>
    </source>
</evidence>
<dbReference type="Pfam" id="PF00501">
    <property type="entry name" value="AMP-binding"/>
    <property type="match status" value="1"/>
</dbReference>
<dbReference type="InterPro" id="IPR042099">
    <property type="entry name" value="ANL_N_sf"/>
</dbReference>
<dbReference type="PANTHER" id="PTHR43813">
    <property type="entry name" value="ACYL-ACTIVATING ENZYME 16, CHLOROPLASTIC-RELATED"/>
    <property type="match status" value="1"/>
</dbReference>
<dbReference type="GO" id="GO:0016874">
    <property type="term" value="F:ligase activity"/>
    <property type="evidence" value="ECO:0007669"/>
    <property type="project" value="UniProtKB-KW"/>
</dbReference>
<dbReference type="EMBL" id="JAAVJL010000001">
    <property type="protein sequence ID" value="NMF57692.1"/>
    <property type="molecule type" value="Genomic_DNA"/>
</dbReference>
<dbReference type="RefSeq" id="WP_169362689.1">
    <property type="nucleotide sequence ID" value="NZ_JAAVJL010000001.1"/>
</dbReference>
<dbReference type="Pfam" id="PF23562">
    <property type="entry name" value="AMP-binding_C_3"/>
    <property type="match status" value="1"/>
</dbReference>
<proteinExistence type="predicted"/>
<accession>A0ABX1LNI8</accession>
<sequence>MPNSVQTLQLKQLSSLWQIWEQGAKSHPDAIALYDPHAKPPVRISYKDAFEQINQFGAGLRSLGVNFGDKVALIADNSPRWLIADQGILAIGAANATRSSQAERSELLYIIEHSDSVAIVVENLATLKKLEPELHSLPVKQIILLSDETPPEGAYNFQQLLDKGSSKDLGNPTIKRDTLATLIYTSGTTARPKGVMLTHGNFLYEVEGAQSVLKLQVNEKVLSILPTWHSYERTFEYFIFSQGCTQIYTNLRTIKKDLKEHKPHYMVAVPRLWESIYEGVQKNFRDQPESKQRLVKFFLTTSQKYITAKRVVQGLNVENLYPSLGDKFKASLVVLGLWAVHKLGHKLVYQKVREATGGNFKYIVSGGGSIAEHLEDFYEIVGIEILGGYGLTETSPITHVRRPHRNIRGGDGQPLPQTETRIVDMSTRADVPIGHQGLVLIRGPQVMQGYYKNPEATAKAIDPEGWFDTGDLGYVSKWDDLVITGRAKDTIVLTNGENIEPQPIEDACIRSPYIDQVVLVGQDQKQLGVLIVPNLSALEAAGLIPPDSTLASVLPELNQPKIRNLYREELNREVQNRPGYSINDRIGVFEFLPEPFTIENGFLTQTFKIRRNIVFERYQDIIVKMFTS</sequence>
<evidence type="ECO:0000313" key="2">
    <source>
        <dbReference type="EMBL" id="NMF57692.1"/>
    </source>
</evidence>
<organism evidence="2 3">
    <name type="scientific">Pseudanabaena yagii GIHE-NHR1</name>
    <dbReference type="NCBI Taxonomy" id="2722753"/>
    <lineage>
        <taxon>Bacteria</taxon>
        <taxon>Bacillati</taxon>
        <taxon>Cyanobacteriota</taxon>
        <taxon>Cyanophyceae</taxon>
        <taxon>Pseudanabaenales</taxon>
        <taxon>Pseudanabaenaceae</taxon>
        <taxon>Pseudanabaena</taxon>
        <taxon>Pseudanabaena yagii</taxon>
    </lineage>
</organism>
<comment type="caution">
    <text evidence="2">The sequence shown here is derived from an EMBL/GenBank/DDBJ whole genome shotgun (WGS) entry which is preliminary data.</text>
</comment>
<feature type="domain" description="AMP-dependent synthetase/ligase" evidence="1">
    <location>
        <begin position="21"/>
        <end position="451"/>
    </location>
</feature>
<dbReference type="SUPFAM" id="SSF56801">
    <property type="entry name" value="Acetyl-CoA synthetase-like"/>
    <property type="match status" value="1"/>
</dbReference>
<dbReference type="InterPro" id="IPR052987">
    <property type="entry name" value="Chloroplast_AMP-bd_Enzymes"/>
</dbReference>
<evidence type="ECO:0000313" key="3">
    <source>
        <dbReference type="Proteomes" id="UP000738376"/>
    </source>
</evidence>
<dbReference type="Gene3D" id="3.40.50.12780">
    <property type="entry name" value="N-terminal domain of ligase-like"/>
    <property type="match status" value="2"/>
</dbReference>
<dbReference type="PANTHER" id="PTHR43813:SF1">
    <property type="entry name" value="ACYL-ACTIVATING ENZYME 16, CHLOROPLASTIC-RELATED"/>
    <property type="match status" value="1"/>
</dbReference>
<reference evidence="2 3" key="1">
    <citation type="submission" date="2020-03" db="EMBL/GenBank/DDBJ databases">
        <title>Draft Genome Sequence of 2-Methylisoborneol Producing Pseudanabaena yagii Strain GIHE-NHR1 Isolated from North Han River in South Korea.</title>
        <authorList>
            <person name="Jeong J."/>
        </authorList>
    </citation>
    <scope>NUCLEOTIDE SEQUENCE [LARGE SCALE GENOMIC DNA]</scope>
    <source>
        <strain evidence="2 3">GIHE-NHR1</strain>
    </source>
</reference>
<name>A0ABX1LNI8_9CYAN</name>
<dbReference type="Proteomes" id="UP000738376">
    <property type="component" value="Unassembled WGS sequence"/>
</dbReference>
<keyword evidence="3" id="KW-1185">Reference proteome</keyword>
<dbReference type="InterPro" id="IPR000873">
    <property type="entry name" value="AMP-dep_synth/lig_dom"/>
</dbReference>